<reference evidence="1 2" key="1">
    <citation type="submission" date="2015-07" db="EMBL/GenBank/DDBJ databases">
        <authorList>
            <consortium name="Pathogen Informatics"/>
        </authorList>
    </citation>
    <scope>NUCLEOTIDE SEQUENCE [LARGE SCALE GENOMIC DNA]</scope>
    <source>
        <strain evidence="1 2">A325</strain>
    </source>
</reference>
<dbReference type="AlphaFoldDB" id="A0A655VSX8"/>
<evidence type="ECO:0000313" key="1">
    <source>
        <dbReference type="EMBL" id="CSB75585.1"/>
    </source>
</evidence>
<gene>
    <name evidence="1" type="ORF">ERS013201_00851</name>
</gene>
<protein>
    <submittedName>
        <fullName evidence="1">Uncharacterized protein</fullName>
    </submittedName>
</protein>
<dbReference type="Proteomes" id="UP000046067">
    <property type="component" value="Unassembled WGS sequence"/>
</dbReference>
<accession>A0A655VSX8</accession>
<sequence length="91" mass="10359">MGWLWRVLVYVLQYVLVSVWACNTEHIGVHLANFIFTRAEAARHNHFAVLFQRFANGIQRLLHRTVDKTTGVNDHHIGVVVAVDDLIPLSA</sequence>
<name>A0A655VSX8_VIBCL</name>
<dbReference type="EMBL" id="CWQJ01000004">
    <property type="protein sequence ID" value="CSB75585.1"/>
    <property type="molecule type" value="Genomic_DNA"/>
</dbReference>
<evidence type="ECO:0000313" key="2">
    <source>
        <dbReference type="Proteomes" id="UP000046067"/>
    </source>
</evidence>
<organism evidence="1 2">
    <name type="scientific">Vibrio cholerae</name>
    <dbReference type="NCBI Taxonomy" id="666"/>
    <lineage>
        <taxon>Bacteria</taxon>
        <taxon>Pseudomonadati</taxon>
        <taxon>Pseudomonadota</taxon>
        <taxon>Gammaproteobacteria</taxon>
        <taxon>Vibrionales</taxon>
        <taxon>Vibrionaceae</taxon>
        <taxon>Vibrio</taxon>
    </lineage>
</organism>
<proteinExistence type="predicted"/>